<accession>A0A4R6ZL64</accession>
<dbReference type="Pfam" id="PF16403">
    <property type="entry name" value="Bact_surface_Ig-like"/>
    <property type="match status" value="3"/>
</dbReference>
<proteinExistence type="predicted"/>
<feature type="domain" description="Pesticidal crystal protein Cry22Aa Ig-like" evidence="2">
    <location>
        <begin position="440"/>
        <end position="507"/>
    </location>
</feature>
<evidence type="ECO:0000313" key="5">
    <source>
        <dbReference type="Proteomes" id="UP000295558"/>
    </source>
</evidence>
<dbReference type="RefSeq" id="WP_051994271.1">
    <property type="nucleotide sequence ID" value="NZ_JAARQJ010000006.1"/>
</dbReference>
<evidence type="ECO:0000256" key="1">
    <source>
        <dbReference type="ARBA" id="ARBA00022999"/>
    </source>
</evidence>
<dbReference type="OrthoDB" id="2361271at2"/>
<feature type="domain" description="Bacterial Ig" evidence="3">
    <location>
        <begin position="927"/>
        <end position="1005"/>
    </location>
</feature>
<feature type="domain" description="Pesticidal crystal protein Cry22Aa Ig-like" evidence="2">
    <location>
        <begin position="518"/>
        <end position="585"/>
    </location>
</feature>
<organism evidence="4 5">
    <name type="scientific">Listeria rocourtiae</name>
    <dbReference type="NCBI Taxonomy" id="647910"/>
    <lineage>
        <taxon>Bacteria</taxon>
        <taxon>Bacillati</taxon>
        <taxon>Bacillota</taxon>
        <taxon>Bacilli</taxon>
        <taxon>Bacillales</taxon>
        <taxon>Listeriaceae</taxon>
        <taxon>Listeria</taxon>
    </lineage>
</organism>
<evidence type="ECO:0000259" key="2">
    <source>
        <dbReference type="Pfam" id="PF16403"/>
    </source>
</evidence>
<dbReference type="InterPro" id="IPR032179">
    <property type="entry name" value="Cry22Aa_Ig-like"/>
</dbReference>
<name>A0A4R6ZL64_9LIST</name>
<evidence type="ECO:0000313" key="4">
    <source>
        <dbReference type="EMBL" id="TDR53133.1"/>
    </source>
</evidence>
<keyword evidence="5" id="KW-1185">Reference proteome</keyword>
<dbReference type="Pfam" id="PF20622">
    <property type="entry name" value="Big_15"/>
    <property type="match status" value="4"/>
</dbReference>
<dbReference type="AlphaFoldDB" id="A0A4R6ZL64"/>
<gene>
    <name evidence="4" type="ORF">DFP96_10557</name>
</gene>
<dbReference type="PANTHER" id="PTHR15127">
    <property type="entry name" value="HEAVYWEIGHT, ISOFORM A"/>
    <property type="match status" value="1"/>
</dbReference>
<feature type="domain" description="Pesticidal crystal protein Cry22Aa Ig-like" evidence="2">
    <location>
        <begin position="596"/>
        <end position="663"/>
    </location>
</feature>
<feature type="domain" description="Bacterial Ig" evidence="3">
    <location>
        <begin position="671"/>
        <end position="748"/>
    </location>
</feature>
<dbReference type="InterPro" id="IPR046776">
    <property type="entry name" value="Pectate_lyase_5"/>
</dbReference>
<feature type="domain" description="Bacterial Ig" evidence="3">
    <location>
        <begin position="842"/>
        <end position="920"/>
    </location>
</feature>
<dbReference type="Pfam" id="PF20585">
    <property type="entry name" value="Pectate_lyase_5"/>
    <property type="match status" value="1"/>
</dbReference>
<reference evidence="4 5" key="1">
    <citation type="submission" date="2019-03" db="EMBL/GenBank/DDBJ databases">
        <title>Genomic Encyclopedia of Type Strains, Phase III (KMG-III): the genomes of soil and plant-associated and newly described type strains.</title>
        <authorList>
            <person name="Whitman W."/>
        </authorList>
    </citation>
    <scope>NUCLEOTIDE SEQUENCE [LARGE SCALE GENOMIC DNA]</scope>
    <source>
        <strain evidence="4 5">CECT 7972</strain>
    </source>
</reference>
<dbReference type="InterPro" id="IPR013783">
    <property type="entry name" value="Ig-like_fold"/>
</dbReference>
<dbReference type="EMBL" id="SNZK01000005">
    <property type="protein sequence ID" value="TDR53133.1"/>
    <property type="molecule type" value="Genomic_DNA"/>
</dbReference>
<comment type="caution">
    <text evidence="4">The sequence shown here is derived from an EMBL/GenBank/DDBJ whole genome shotgun (WGS) entry which is preliminary data.</text>
</comment>
<dbReference type="GO" id="GO:0001784">
    <property type="term" value="F:phosphotyrosine residue binding"/>
    <property type="evidence" value="ECO:0007669"/>
    <property type="project" value="TreeGrafter"/>
</dbReference>
<sequence>MKSMLKVMLITLVIASQMQISIPNAEAVSKNTISQPLAENVKVNTFAELKKALQDATVESISIEADIVFSEDIQMNWRNVTINGNADKGIIIDAQQYAIRAKENYADENRTLKVENMKALGMRAADYKFIEANRGWDVVFQEMDYNGSKLAKVSNGTVSFASKNTVKTLYENASVRHVIFKENSDYDGIAADGAKRAAFSFDGDYVEGKAIGKVSIESGANVNIAIAPKDTEGLYYYPAFDGKVYDIDVEESAELSIDASGTAIGFAARGAYYSTPTMTVHKDAKVALTSRGGGEYPAIDLQEASVIKVHPEAAFVVTGNSMKGVIRAADGSRITLDNPKAYDIKNKKSHSPLFYATKNTMFAIKDATVMTWTKTGGEYNREADNAWEKNRMTTTIDGSSSKNTESTDADLEAKFQMLNYGRISGSGEASSNEKPIIYAEDKTIKVGDVFDPLEGVTAHDAEDGDLTKDIKILKNEVNPNVPGIYEVEYSVTDSDGNTTTKTIKVTVKSDEKPVINAEDKTIKVGDRFDPLEGVTAHDAEDGDLTKDIKILKNEVNPSVPGIYEVEYSVTDSDGNTTTKTIKVTVKSDEKPVINAEDKTIEVGDKFDPKEGVTANDAEDGDLTKDIKILKNEVNPNVPGIYEVEYAVTDSDGNTTTKTIKVTVIPKEEYLLTADEYEMFDDYITGTNSSNIKKVQLVVDGVVKNTTATNGENYTIWAAEFITDPNQKVEIYGLDASGKVVAKTDVVIKKIETKLTANDYDFDRHDEYITGTHSQDIVKVKVFVNGHDYMTTSTNNAGKGSYKIYARQYITNFTDNVVIKGLDRSDNVIAEVKVNIVKSQTALTASDFIMTLDENIIGTASNDIKQVKLKVNGKIVNQTNTKNGQYALYAQGLIMSETDKVSVSGYNEEGVLLKEVTVNVKYLMDGAEITAKPYKIGDELITGTATGGAHKVDLVVNGKVVNHAFVQDGKYAVYALGYVKDRDKVEVVSYSKLGFEIKRTAVSITK</sequence>
<dbReference type="InterPro" id="IPR046746">
    <property type="entry name" value="Big_15"/>
</dbReference>
<dbReference type="Proteomes" id="UP000295558">
    <property type="component" value="Unassembled WGS sequence"/>
</dbReference>
<protein>
    <submittedName>
        <fullName evidence="4">Uncharacterized protein DUF5011</fullName>
    </submittedName>
</protein>
<evidence type="ECO:0000259" key="3">
    <source>
        <dbReference type="Pfam" id="PF20622"/>
    </source>
</evidence>
<dbReference type="Gene3D" id="2.60.40.10">
    <property type="entry name" value="Immunoglobulins"/>
    <property type="match status" value="3"/>
</dbReference>
<dbReference type="InterPro" id="IPR051846">
    <property type="entry name" value="SH2_domain_adapters"/>
</dbReference>
<dbReference type="PANTHER" id="PTHR15127:SF32">
    <property type="entry name" value="HEAVYWEIGHT, ISOFORM A"/>
    <property type="match status" value="1"/>
</dbReference>
<feature type="domain" description="Bacterial Ig" evidence="3">
    <location>
        <begin position="753"/>
        <end position="836"/>
    </location>
</feature>
<dbReference type="STRING" id="1265846.PROCOU_08332"/>
<keyword evidence="1" id="KW-0727">SH2 domain</keyword>